<name>A0A937CXM3_9HYPH</name>
<evidence type="ECO:0000256" key="1">
    <source>
        <dbReference type="SAM" id="MobiDB-lite"/>
    </source>
</evidence>
<organism evidence="3 4">
    <name type="scientific">Microvirga aerilata</name>
    <dbReference type="NCBI Taxonomy" id="670292"/>
    <lineage>
        <taxon>Bacteria</taxon>
        <taxon>Pseudomonadati</taxon>
        <taxon>Pseudomonadota</taxon>
        <taxon>Alphaproteobacteria</taxon>
        <taxon>Hyphomicrobiales</taxon>
        <taxon>Methylobacteriaceae</taxon>
        <taxon>Microvirga</taxon>
    </lineage>
</organism>
<protein>
    <submittedName>
        <fullName evidence="3">PilZ domain-containing protein</fullName>
    </submittedName>
</protein>
<feature type="region of interest" description="Disordered" evidence="1">
    <location>
        <begin position="86"/>
        <end position="109"/>
    </location>
</feature>
<dbReference type="EMBL" id="JAEQMY010000027">
    <property type="protein sequence ID" value="MBL0405763.1"/>
    <property type="molecule type" value="Genomic_DNA"/>
</dbReference>
<accession>A0A937CXM3</accession>
<feature type="domain" description="PilZ" evidence="2">
    <location>
        <begin position="3"/>
        <end position="77"/>
    </location>
</feature>
<reference evidence="3" key="1">
    <citation type="submission" date="2021-01" db="EMBL/GenBank/DDBJ databases">
        <title>Microvirga sp.</title>
        <authorList>
            <person name="Kim M.K."/>
        </authorList>
    </citation>
    <scope>NUCLEOTIDE SEQUENCE</scope>
    <source>
        <strain evidence="3">5420S-16</strain>
    </source>
</reference>
<dbReference type="InterPro" id="IPR009875">
    <property type="entry name" value="PilZ_domain"/>
</dbReference>
<dbReference type="GO" id="GO:0035438">
    <property type="term" value="F:cyclic-di-GMP binding"/>
    <property type="evidence" value="ECO:0007669"/>
    <property type="project" value="InterPro"/>
</dbReference>
<proteinExistence type="predicted"/>
<keyword evidence="4" id="KW-1185">Reference proteome</keyword>
<comment type="caution">
    <text evidence="3">The sequence shown here is derived from an EMBL/GenBank/DDBJ whole genome shotgun (WGS) entry which is preliminary data.</text>
</comment>
<dbReference type="SUPFAM" id="SSF141371">
    <property type="entry name" value="PilZ domain-like"/>
    <property type="match status" value="1"/>
</dbReference>
<evidence type="ECO:0000313" key="4">
    <source>
        <dbReference type="Proteomes" id="UP000605848"/>
    </source>
</evidence>
<dbReference type="RefSeq" id="WP_202062123.1">
    <property type="nucleotide sequence ID" value="NZ_JAEQMY010000027.1"/>
</dbReference>
<dbReference type="Pfam" id="PF07238">
    <property type="entry name" value="PilZ"/>
    <property type="match status" value="1"/>
</dbReference>
<evidence type="ECO:0000313" key="3">
    <source>
        <dbReference type="EMBL" id="MBL0405763.1"/>
    </source>
</evidence>
<sequence>MRDRRQSERLPSILEGRITLDRQLQCTLRDISGTGARIWLPDAVDLPREFQLEIPALDQSMPVRLMWSNGRTHGILFLEELRSLADSDPDGMPEPLSSPQPQPDLQGISKGLAPLTEDVLEDARQQLAEILELPADKIKLKLEIDP</sequence>
<dbReference type="Proteomes" id="UP000605848">
    <property type="component" value="Unassembled WGS sequence"/>
</dbReference>
<evidence type="ECO:0000259" key="2">
    <source>
        <dbReference type="Pfam" id="PF07238"/>
    </source>
</evidence>
<dbReference type="Gene3D" id="2.40.10.220">
    <property type="entry name" value="predicted glycosyltransferase like domains"/>
    <property type="match status" value="1"/>
</dbReference>
<dbReference type="AlphaFoldDB" id="A0A937CXM3"/>
<gene>
    <name evidence="3" type="ORF">JKG68_17520</name>
</gene>